<evidence type="ECO:0000313" key="4">
    <source>
        <dbReference type="Proteomes" id="UP000044841"/>
    </source>
</evidence>
<dbReference type="PROSITE" id="PS50181">
    <property type="entry name" value="FBOX"/>
    <property type="match status" value="1"/>
</dbReference>
<keyword evidence="4" id="KW-1185">Reference proteome</keyword>
<sequence>MSKKPSVPPAKTRSKRARTVVNDIIQESVERDADLKSASKKEDQQSPPRKRQRASIKSTKVSTSKKLVQGKPGRLAVLMNMPTDVFAEIASHLWPVDIINLARLNKYFRNMLMTRSSIHIWHSAMRNVPGLPDCPAEMGEPRYLALVFLKTCTSCGEPVNTKVDVVLRVRLCEPVIPLNTVPPGIISLIPCSGKIAPANARALREDIPGLLAEYEKKKRLNNASAFQTWTAWKKVIISARLEHAQKLKEFFELMESARNDRRSRLAELLLAIKKQDGFKVEIPAQHPAISLLDSSPITVCYNPPFPGIDYALNCPAVLDLYQTDRTTAEMEAQFESHREVIERYITQWKTRIQAHCSKLARQGSKVTTILESSLVVGNKPDPFSNLSDDLKLLLRADTFFSTPTDFSSRPALYSSLIEREGFLGTYTNLGDATPKGPPNLDGITWDSAANKMARKLLASLGMPNASYLDMTDKPIYICGRCHDTTDRTWEEMVFHYVFEQERYARIQKEGWPPRRRITYENEHDPKRCTKIPLVQYSGERPEDEFDLYNCKMCANALILEDVTASEEILWQHLETVHAITNPILDIHYVYVPQITEESEPSESGCVDCDDFSEGEGGCDYARNRHLYRSYGRRKRHHYRSRCYYDGEGDEEFW</sequence>
<name>A0A0K6GHS8_9AGAM</name>
<feature type="compositionally biased region" description="Low complexity" evidence="1">
    <location>
        <begin position="55"/>
        <end position="66"/>
    </location>
</feature>
<dbReference type="SUPFAM" id="SSF81383">
    <property type="entry name" value="F-box domain"/>
    <property type="match status" value="1"/>
</dbReference>
<proteinExistence type="predicted"/>
<evidence type="ECO:0000313" key="3">
    <source>
        <dbReference type="EMBL" id="CUA77991.1"/>
    </source>
</evidence>
<dbReference type="Proteomes" id="UP000044841">
    <property type="component" value="Unassembled WGS sequence"/>
</dbReference>
<protein>
    <submittedName>
        <fullName evidence="3">E3 ubiquitin-protein ligase TRIM13</fullName>
    </submittedName>
</protein>
<evidence type="ECO:0000259" key="2">
    <source>
        <dbReference type="PROSITE" id="PS50181"/>
    </source>
</evidence>
<dbReference type="InterPro" id="IPR001810">
    <property type="entry name" value="F-box_dom"/>
</dbReference>
<evidence type="ECO:0000256" key="1">
    <source>
        <dbReference type="SAM" id="MobiDB-lite"/>
    </source>
</evidence>
<dbReference type="EMBL" id="CYGV01001933">
    <property type="protein sequence ID" value="CUA77991.1"/>
    <property type="molecule type" value="Genomic_DNA"/>
</dbReference>
<feature type="compositionally biased region" description="Basic and acidic residues" evidence="1">
    <location>
        <begin position="28"/>
        <end position="44"/>
    </location>
</feature>
<feature type="domain" description="F-box" evidence="2">
    <location>
        <begin position="75"/>
        <end position="124"/>
    </location>
</feature>
<gene>
    <name evidence="3" type="ORF">RSOLAG22IIIB_06914</name>
</gene>
<dbReference type="AlphaFoldDB" id="A0A0K6GHS8"/>
<accession>A0A0K6GHS8</accession>
<dbReference type="InterPro" id="IPR036047">
    <property type="entry name" value="F-box-like_dom_sf"/>
</dbReference>
<reference evidence="3 4" key="1">
    <citation type="submission" date="2015-07" db="EMBL/GenBank/DDBJ databases">
        <authorList>
            <person name="Noorani M."/>
        </authorList>
    </citation>
    <scope>NUCLEOTIDE SEQUENCE [LARGE SCALE GENOMIC DNA]</scope>
    <source>
        <strain evidence="3">BBA 69670</strain>
    </source>
</reference>
<organism evidence="3 4">
    <name type="scientific">Rhizoctonia solani</name>
    <dbReference type="NCBI Taxonomy" id="456999"/>
    <lineage>
        <taxon>Eukaryota</taxon>
        <taxon>Fungi</taxon>
        <taxon>Dikarya</taxon>
        <taxon>Basidiomycota</taxon>
        <taxon>Agaricomycotina</taxon>
        <taxon>Agaricomycetes</taxon>
        <taxon>Cantharellales</taxon>
        <taxon>Ceratobasidiaceae</taxon>
        <taxon>Rhizoctonia</taxon>
    </lineage>
</organism>
<feature type="region of interest" description="Disordered" evidence="1">
    <location>
        <begin position="1"/>
        <end position="67"/>
    </location>
</feature>